<dbReference type="EMBL" id="LOMY01000036">
    <property type="protein sequence ID" value="OCQ53595.1"/>
    <property type="molecule type" value="Genomic_DNA"/>
</dbReference>
<evidence type="ECO:0000313" key="1">
    <source>
        <dbReference type="EMBL" id="OCQ53595.1"/>
    </source>
</evidence>
<name>A0A1C0U6S7_9GAMM</name>
<dbReference type="STRING" id="286156.Ppb6_01221"/>
<evidence type="ECO:0000313" key="2">
    <source>
        <dbReference type="Proteomes" id="UP000093476"/>
    </source>
</evidence>
<keyword evidence="2" id="KW-1185">Reference proteome</keyword>
<sequence length="114" mass="12248">MDIAKTCKTQITCKPELLESYWLKTALEYGNNELAKEMGIHPSGLSRDKNRIAKLASLMVVKLGLPEGSVAAPGCDANIVLTGVEASKLLSILEHIREPKEKASSAVTGEANQI</sequence>
<gene>
    <name evidence="1" type="ORF">Ppb6_01221</name>
</gene>
<dbReference type="Proteomes" id="UP000093476">
    <property type="component" value="Unassembled WGS sequence"/>
</dbReference>
<organism evidence="1 2">
    <name type="scientific">Photorhabdus australis subsp. thailandensis</name>
    <dbReference type="NCBI Taxonomy" id="2805096"/>
    <lineage>
        <taxon>Bacteria</taxon>
        <taxon>Pseudomonadati</taxon>
        <taxon>Pseudomonadota</taxon>
        <taxon>Gammaproteobacteria</taxon>
        <taxon>Enterobacterales</taxon>
        <taxon>Morganellaceae</taxon>
        <taxon>Photorhabdus</taxon>
    </lineage>
</organism>
<accession>A0A1C0U6S7</accession>
<dbReference type="RefSeq" id="WP_065822529.1">
    <property type="nucleotide sequence ID" value="NZ_CAWMQZ010000036.1"/>
</dbReference>
<evidence type="ECO:0008006" key="3">
    <source>
        <dbReference type="Google" id="ProtNLM"/>
    </source>
</evidence>
<protein>
    <recommendedName>
        <fullName evidence="3">Bacteriophage CII protein</fullName>
    </recommendedName>
</protein>
<proteinExistence type="predicted"/>
<comment type="caution">
    <text evidence="1">The sequence shown here is derived from an EMBL/GenBank/DDBJ whole genome shotgun (WGS) entry which is preliminary data.</text>
</comment>
<reference evidence="1 2" key="1">
    <citation type="submission" date="2015-12" db="EMBL/GenBank/DDBJ databases">
        <title>Genome comparisons provide insights into the role of secondary metabolites in the pathogenic phase of the Photorhabdus life cycle.</title>
        <authorList>
            <person name="Tobias N.J."/>
            <person name="Mishra B."/>
            <person name="Gupta D.K."/>
            <person name="Thines M."/>
            <person name="Stinear T.P."/>
            <person name="Bode H.B."/>
        </authorList>
    </citation>
    <scope>NUCLEOTIDE SEQUENCE [LARGE SCALE GENOMIC DNA]</scope>
    <source>
        <strain evidence="1 2">PB68.1</strain>
    </source>
</reference>
<dbReference type="AlphaFoldDB" id="A0A1C0U6S7"/>
<dbReference type="PATRIC" id="fig|286156.4.peg.1377"/>